<dbReference type="InterPro" id="IPR006521">
    <property type="entry name" value="Tail_protein_I"/>
</dbReference>
<sequence>MSIFKEYFFKTLRWPLIHSVGPLAALVEGLARAMDEVREDIIWLRDQFNPWTCDAGMIVKHAESRGISRHPAESEEGYRERCIRAFAWHRLGGGQLGMPQILAHFGYPDTEILNVRQEDPERWAEFKPQVPIPESGLHADDFPHIGWIANETKPARSKLAGICVTSSVQGATHAGGIIYTTQYSQLLPQPVTAITLDSHVHGGGYLHTVGRISI</sequence>
<dbReference type="EMBL" id="CP014206">
    <property type="protein sequence ID" value="AMK10842.1"/>
    <property type="molecule type" value="Genomic_DNA"/>
</dbReference>
<name>A0A126QLJ0_9BACT</name>
<evidence type="ECO:0000313" key="1">
    <source>
        <dbReference type="EMBL" id="AMK10842.1"/>
    </source>
</evidence>
<reference evidence="2 4" key="2">
    <citation type="submission" date="2019-03" db="EMBL/GenBank/DDBJ databases">
        <title>Genomic Encyclopedia of Type Strains, Phase IV (KMG-IV): sequencing the most valuable type-strain genomes for metagenomic binning, comparative biology and taxonomic classification.</title>
        <authorList>
            <person name="Goeker M."/>
        </authorList>
    </citation>
    <scope>NUCLEOTIDE SEQUENCE [LARGE SCALE GENOMIC DNA]</scope>
    <source>
        <strain evidence="2 4">DSM 101483</strain>
    </source>
</reference>
<dbReference type="Proteomes" id="UP000055611">
    <property type="component" value="Chromosome"/>
</dbReference>
<accession>A0A126QLJ0</accession>
<evidence type="ECO:0000313" key="2">
    <source>
        <dbReference type="EMBL" id="TDT91836.1"/>
    </source>
</evidence>
<reference evidence="1 3" key="1">
    <citation type="journal article" date="2016" name="Front. Microbiol.">
        <title>Genome Sequence of the Piezophilic, Mesophilic Sulfate-Reducing Bacterium Desulfovibrio indicus J2T.</title>
        <authorList>
            <person name="Cao J."/>
            <person name="Maignien L."/>
            <person name="Shao Z."/>
            <person name="Alain K."/>
            <person name="Jebbar M."/>
        </authorList>
    </citation>
    <scope>NUCLEOTIDE SEQUENCE [LARGE SCALE GENOMIC DNA]</scope>
    <source>
        <strain evidence="1 3">J2</strain>
    </source>
</reference>
<proteinExistence type="predicted"/>
<dbReference type="EMBL" id="SOBK01000001">
    <property type="protein sequence ID" value="TDT91836.1"/>
    <property type="molecule type" value="Genomic_DNA"/>
</dbReference>
<evidence type="ECO:0000313" key="4">
    <source>
        <dbReference type="Proteomes" id="UP000295506"/>
    </source>
</evidence>
<dbReference type="RefSeq" id="WP_066801893.1">
    <property type="nucleotide sequence ID" value="NZ_CP014206.1"/>
</dbReference>
<gene>
    <name evidence="1" type="ORF">AWY79_06850</name>
    <name evidence="2" type="ORF">EDC59_101239</name>
</gene>
<organism evidence="2 4">
    <name type="scientific">Pseudodesulfovibrio indicus</name>
    <dbReference type="NCBI Taxonomy" id="1716143"/>
    <lineage>
        <taxon>Bacteria</taxon>
        <taxon>Pseudomonadati</taxon>
        <taxon>Thermodesulfobacteriota</taxon>
        <taxon>Desulfovibrionia</taxon>
        <taxon>Desulfovibrionales</taxon>
        <taxon>Desulfovibrionaceae</taxon>
    </lineage>
</organism>
<dbReference type="Proteomes" id="UP000295506">
    <property type="component" value="Unassembled WGS sequence"/>
</dbReference>
<dbReference type="KEGG" id="dej:AWY79_06850"/>
<keyword evidence="3" id="KW-1185">Reference proteome</keyword>
<dbReference type="AlphaFoldDB" id="A0A126QLJ0"/>
<protein>
    <submittedName>
        <fullName evidence="2">P2-related tail formation protein</fullName>
    </submittedName>
</protein>
<dbReference type="Pfam" id="PF09684">
    <property type="entry name" value="Tail_P2_I"/>
    <property type="match status" value="1"/>
</dbReference>
<dbReference type="OrthoDB" id="5461175at2"/>
<evidence type="ECO:0000313" key="3">
    <source>
        <dbReference type="Proteomes" id="UP000055611"/>
    </source>
</evidence>